<gene>
    <name evidence="3" type="ORF">C8D94_10592</name>
</gene>
<dbReference type="AlphaFoldDB" id="A0A370Q7D0"/>
<evidence type="ECO:0000313" key="4">
    <source>
        <dbReference type="Proteomes" id="UP000255317"/>
    </source>
</evidence>
<dbReference type="EMBL" id="QRAO01000005">
    <property type="protein sequence ID" value="RDK84247.1"/>
    <property type="molecule type" value="Genomic_DNA"/>
</dbReference>
<sequence>MKFRLLLLFIFFSTTLFAQYAVKDIPEELTEGVNAVIRLEETVHELKDYNSMQTTYKKVVTFFNREGLSAATIGVDYDSSSSVKDIGMIIYDKDGNEIKEYKKRDFLDVSASGGTLYSDNRKLYVEHYVASYPLTCEFFYEKKSTSTAFLNQWMPSPYYDVSVEKSSYTIINEEEIPLTTRKYNLDVFNAQYSETPKKYTYSIANMKPDKREGFSPHFTEFNPVVKVALQKFQLVNETANIKNWTDFGLWQNNSLLKGRDKLSNGTKARIDNLVSGVEDPKEKTRLIYEYMQDKTRYVFIAIGIGGWQPTTAKEVDELSYGDCKGLTNYTKALLKSQGIESYYTIVDSGENGRDLDEDFVALQGNHVILTVPFEDENVFLECTSQELPFNYLGTHTDDRKALMVTPEGGVMIRTHKYETNENVQSLKAVVTLHDNLELSGRVTENSKGLAYNDKYSLETTKSDDVVMYYKNLWGHLNALSIGEVAFENNKDSIYFIENLTFSSNNYISKAGDRILLNPNIFNRNTFIPDDEENRKLPIQLRRGRTYNDEIEITLPDGYALEAIFDPIQVDSQFGAYTASIEKINESKIAYKRQLVYDDGKYPKEMYTEFRDFWRTVAKKDKSKIVLVKK</sequence>
<dbReference type="SUPFAM" id="SSF54001">
    <property type="entry name" value="Cysteine proteinases"/>
    <property type="match status" value="1"/>
</dbReference>
<feature type="chain" id="PRO_5016943152" evidence="1">
    <location>
        <begin position="19"/>
        <end position="629"/>
    </location>
</feature>
<dbReference type="Gene3D" id="2.60.120.1130">
    <property type="match status" value="1"/>
</dbReference>
<feature type="signal peptide" evidence="1">
    <location>
        <begin position="1"/>
        <end position="18"/>
    </location>
</feature>
<protein>
    <submittedName>
        <fullName evidence="3">Uncharacterized protein DUF3857</fullName>
    </submittedName>
</protein>
<comment type="caution">
    <text evidence="3">The sequence shown here is derived from an EMBL/GenBank/DDBJ whole genome shotgun (WGS) entry which is preliminary data.</text>
</comment>
<feature type="domain" description="DUF3857" evidence="2">
    <location>
        <begin position="51"/>
        <end position="208"/>
    </location>
</feature>
<evidence type="ECO:0000259" key="2">
    <source>
        <dbReference type="Pfam" id="PF12969"/>
    </source>
</evidence>
<dbReference type="InterPro" id="IPR038765">
    <property type="entry name" value="Papain-like_cys_pep_sf"/>
</dbReference>
<name>A0A370Q7D0_9FLAO</name>
<organism evidence="3 4">
    <name type="scientific">Marinirhabdus gelatinilytica</name>
    <dbReference type="NCBI Taxonomy" id="1703343"/>
    <lineage>
        <taxon>Bacteria</taxon>
        <taxon>Pseudomonadati</taxon>
        <taxon>Bacteroidota</taxon>
        <taxon>Flavobacteriia</taxon>
        <taxon>Flavobacteriales</taxon>
        <taxon>Flavobacteriaceae</taxon>
    </lineage>
</organism>
<evidence type="ECO:0000313" key="3">
    <source>
        <dbReference type="EMBL" id="RDK84247.1"/>
    </source>
</evidence>
<accession>A0A370Q7D0</accession>
<evidence type="ECO:0000256" key="1">
    <source>
        <dbReference type="SAM" id="SignalP"/>
    </source>
</evidence>
<reference evidence="3 4" key="1">
    <citation type="submission" date="2018-07" db="EMBL/GenBank/DDBJ databases">
        <title>Genomic Encyclopedia of Type Strains, Phase IV (KMG-IV): sequencing the most valuable type-strain genomes for metagenomic binning, comparative biology and taxonomic classification.</title>
        <authorList>
            <person name="Goeker M."/>
        </authorList>
    </citation>
    <scope>NUCLEOTIDE SEQUENCE [LARGE SCALE GENOMIC DNA]</scope>
    <source>
        <strain evidence="3 4">DSM 101478</strain>
    </source>
</reference>
<keyword evidence="1" id="KW-0732">Signal</keyword>
<dbReference type="RefSeq" id="WP_115124412.1">
    <property type="nucleotide sequence ID" value="NZ_QRAO01000005.1"/>
</dbReference>
<dbReference type="InterPro" id="IPR024618">
    <property type="entry name" value="DUF3857"/>
</dbReference>
<dbReference type="Proteomes" id="UP000255317">
    <property type="component" value="Unassembled WGS sequence"/>
</dbReference>
<proteinExistence type="predicted"/>
<keyword evidence="4" id="KW-1185">Reference proteome</keyword>
<dbReference type="Gene3D" id="2.60.40.3140">
    <property type="match status" value="1"/>
</dbReference>
<dbReference type="Gene3D" id="3.10.620.30">
    <property type="match status" value="1"/>
</dbReference>
<dbReference type="OrthoDB" id="8595007at2"/>
<dbReference type="Pfam" id="PF12969">
    <property type="entry name" value="DUF3857"/>
    <property type="match status" value="1"/>
</dbReference>